<evidence type="ECO:0000313" key="5">
    <source>
        <dbReference type="Proteomes" id="UP000663829"/>
    </source>
</evidence>
<dbReference type="AlphaFoldDB" id="A0A814EYD6"/>
<feature type="domain" description="PiggyBac transposable element-derived protein" evidence="2">
    <location>
        <begin position="302"/>
        <end position="444"/>
    </location>
</feature>
<dbReference type="Pfam" id="PF13843">
    <property type="entry name" value="DDE_Tnp_1_7"/>
    <property type="match status" value="1"/>
</dbReference>
<dbReference type="PANTHER" id="PTHR46599">
    <property type="entry name" value="PIGGYBAC TRANSPOSABLE ELEMENT-DERIVED PROTEIN 4"/>
    <property type="match status" value="1"/>
</dbReference>
<proteinExistence type="predicted"/>
<feature type="region of interest" description="Disordered" evidence="1">
    <location>
        <begin position="203"/>
        <end position="277"/>
    </location>
</feature>
<comment type="caution">
    <text evidence="3">The sequence shown here is derived from an EMBL/GenBank/DDBJ whole genome shotgun (WGS) entry which is preliminary data.</text>
</comment>
<evidence type="ECO:0000259" key="2">
    <source>
        <dbReference type="Pfam" id="PF13843"/>
    </source>
</evidence>
<feature type="compositionally biased region" description="Basic and acidic residues" evidence="1">
    <location>
        <begin position="243"/>
        <end position="257"/>
    </location>
</feature>
<feature type="compositionally biased region" description="Acidic residues" evidence="1">
    <location>
        <begin position="204"/>
        <end position="242"/>
    </location>
</feature>
<protein>
    <recommendedName>
        <fullName evidence="2">PiggyBac transposable element-derived protein domain-containing protein</fullName>
    </recommendedName>
</protein>
<feature type="region of interest" description="Disordered" evidence="1">
    <location>
        <begin position="1"/>
        <end position="24"/>
    </location>
</feature>
<reference evidence="3" key="1">
    <citation type="submission" date="2021-02" db="EMBL/GenBank/DDBJ databases">
        <authorList>
            <person name="Nowell W R."/>
        </authorList>
    </citation>
    <scope>NUCLEOTIDE SEQUENCE</scope>
</reference>
<sequence length="444" mass="50452">MYSNASGTLYPQHGEPLAGQVTQNSTLSNGYYPCEQPASNQKFVSSQQLQQHHQQYQHYPIPPSMVAQNHLISSCFVPHPQHQILPNNSCQGQHPSPSNIPYTMSNNQIYGQSLQLINNQQSGSSQNPQEVSQQWSLPGDSLACLQATTSPLMNMDYDDGFIEVNHKKKKTKIVHNENHQNQNQNHIVKFSTIILAMITHEENSELPDGLEDGSEDSETGKTDEDDWQEETDVSPVESESDQEPPRRLSKLDQRSESEVFLSKSGRRWSTSEPPKRKIPQANILRQLHGVGPSAARMQTVKDAFQLLFTEEMILIIVAETNRSARKAAEAWNEQNPDKKWQWKDTDSEEIWVFIGLLILAGVQRSQNENLNELWSMNSGRSIFRATMSKNRMDSLLKFCRFDDATIRNTRMEVDKLALISEFWAMFSARLQICYIPGGSMTVDE</sequence>
<dbReference type="InterPro" id="IPR029526">
    <property type="entry name" value="PGBD"/>
</dbReference>
<evidence type="ECO:0000313" key="4">
    <source>
        <dbReference type="EMBL" id="CAF3746769.1"/>
    </source>
</evidence>
<gene>
    <name evidence="3" type="ORF">GPM918_LOCUS12382</name>
    <name evidence="4" type="ORF">SRO942_LOCUS12383</name>
</gene>
<dbReference type="OrthoDB" id="6077919at2759"/>
<organism evidence="3 5">
    <name type="scientific">Didymodactylos carnosus</name>
    <dbReference type="NCBI Taxonomy" id="1234261"/>
    <lineage>
        <taxon>Eukaryota</taxon>
        <taxon>Metazoa</taxon>
        <taxon>Spiralia</taxon>
        <taxon>Gnathifera</taxon>
        <taxon>Rotifera</taxon>
        <taxon>Eurotatoria</taxon>
        <taxon>Bdelloidea</taxon>
        <taxon>Philodinida</taxon>
        <taxon>Philodinidae</taxon>
        <taxon>Didymodactylos</taxon>
    </lineage>
</organism>
<keyword evidence="5" id="KW-1185">Reference proteome</keyword>
<accession>A0A814EYD6</accession>
<dbReference type="EMBL" id="CAJNOQ010002701">
    <property type="protein sequence ID" value="CAF0973866.1"/>
    <property type="molecule type" value="Genomic_DNA"/>
</dbReference>
<dbReference type="EMBL" id="CAJOBC010002701">
    <property type="protein sequence ID" value="CAF3746769.1"/>
    <property type="molecule type" value="Genomic_DNA"/>
</dbReference>
<evidence type="ECO:0000256" key="1">
    <source>
        <dbReference type="SAM" id="MobiDB-lite"/>
    </source>
</evidence>
<evidence type="ECO:0000313" key="3">
    <source>
        <dbReference type="EMBL" id="CAF0973866.1"/>
    </source>
</evidence>
<name>A0A814EYD6_9BILA</name>
<dbReference type="PANTHER" id="PTHR46599:SF6">
    <property type="entry name" value="DUAL SPECIFICITY PHOSPHATASE 26"/>
    <property type="match status" value="1"/>
</dbReference>
<dbReference type="Proteomes" id="UP000663829">
    <property type="component" value="Unassembled WGS sequence"/>
</dbReference>
<dbReference type="Proteomes" id="UP000681722">
    <property type="component" value="Unassembled WGS sequence"/>
</dbReference>